<reference evidence="12" key="1">
    <citation type="submission" date="2025-08" db="UniProtKB">
        <authorList>
            <consortium name="RefSeq"/>
        </authorList>
    </citation>
    <scope>IDENTIFICATION</scope>
    <source>
        <tissue evidence="12">Sperm</tissue>
    </source>
</reference>
<dbReference type="CDD" id="cd05871">
    <property type="entry name" value="Ig_Sema3"/>
    <property type="match status" value="1"/>
</dbReference>
<organism evidence="11 12">
    <name type="scientific">Petromyzon marinus</name>
    <name type="common">Sea lamprey</name>
    <dbReference type="NCBI Taxonomy" id="7757"/>
    <lineage>
        <taxon>Eukaryota</taxon>
        <taxon>Metazoa</taxon>
        <taxon>Chordata</taxon>
        <taxon>Craniata</taxon>
        <taxon>Vertebrata</taxon>
        <taxon>Cyclostomata</taxon>
        <taxon>Hyperoartia</taxon>
        <taxon>Petromyzontiformes</taxon>
        <taxon>Petromyzontidae</taxon>
        <taxon>Petromyzon</taxon>
    </lineage>
</organism>
<keyword evidence="4" id="KW-0732">Signal</keyword>
<evidence type="ECO:0000256" key="5">
    <source>
        <dbReference type="ARBA" id="ARBA00023157"/>
    </source>
</evidence>
<dbReference type="Gene3D" id="2.130.10.10">
    <property type="entry name" value="YVTN repeat-like/Quinoprotein amine dehydrogenase"/>
    <property type="match status" value="1"/>
</dbReference>
<name>A0AAJ7TWG3_PETMA</name>
<dbReference type="InterPro" id="IPR036352">
    <property type="entry name" value="Semap_dom_sf"/>
</dbReference>
<dbReference type="Proteomes" id="UP001318040">
    <property type="component" value="Chromosome 42"/>
</dbReference>
<evidence type="ECO:0000256" key="3">
    <source>
        <dbReference type="ARBA" id="ARBA00022525"/>
    </source>
</evidence>
<keyword evidence="6" id="KW-0325">Glycoprotein</keyword>
<comment type="subcellular location">
    <subcellularLocation>
        <location evidence="1">Secreted</location>
    </subcellularLocation>
</comment>
<feature type="region of interest" description="Disordered" evidence="9">
    <location>
        <begin position="736"/>
        <end position="801"/>
    </location>
</feature>
<dbReference type="AlphaFoldDB" id="A0AAJ7TWG3"/>
<dbReference type="InterPro" id="IPR001627">
    <property type="entry name" value="Semap_dom"/>
</dbReference>
<dbReference type="FunFam" id="2.130.10.10:FF:000015">
    <property type="entry name" value="Semaphorin 3B"/>
    <property type="match status" value="1"/>
</dbReference>
<evidence type="ECO:0000313" key="12">
    <source>
        <dbReference type="RefSeq" id="XP_032825418.1"/>
    </source>
</evidence>
<dbReference type="GO" id="GO:0030335">
    <property type="term" value="P:positive regulation of cell migration"/>
    <property type="evidence" value="ECO:0007669"/>
    <property type="project" value="TreeGrafter"/>
</dbReference>
<dbReference type="PROSITE" id="PS51004">
    <property type="entry name" value="SEMA"/>
    <property type="match status" value="1"/>
</dbReference>
<dbReference type="Gene3D" id="3.30.1680.10">
    <property type="entry name" value="ligand-binding face of the semaphorins, domain 2"/>
    <property type="match status" value="1"/>
</dbReference>
<comment type="caution">
    <text evidence="8">Lacks conserved residue(s) required for the propagation of feature annotation.</text>
</comment>
<dbReference type="FunFam" id="2.60.40.10:FF:000030">
    <property type="entry name" value="Semaphorin 3F like"/>
    <property type="match status" value="1"/>
</dbReference>
<dbReference type="InterPro" id="IPR016201">
    <property type="entry name" value="PSI"/>
</dbReference>
<keyword evidence="7" id="KW-0393">Immunoglobulin domain</keyword>
<dbReference type="GO" id="GO:0045499">
    <property type="term" value="F:chemorepellent activity"/>
    <property type="evidence" value="ECO:0007669"/>
    <property type="project" value="TreeGrafter"/>
</dbReference>
<dbReference type="GO" id="GO:0005886">
    <property type="term" value="C:plasma membrane"/>
    <property type="evidence" value="ECO:0007669"/>
    <property type="project" value="TreeGrafter"/>
</dbReference>
<proteinExistence type="inferred from homology"/>
<dbReference type="GO" id="GO:0030215">
    <property type="term" value="F:semaphorin receptor binding"/>
    <property type="evidence" value="ECO:0007669"/>
    <property type="project" value="InterPro"/>
</dbReference>
<dbReference type="RefSeq" id="XP_032825418.1">
    <property type="nucleotide sequence ID" value="XM_032969527.1"/>
</dbReference>
<keyword evidence="5" id="KW-1015">Disulfide bond</keyword>
<keyword evidence="11" id="KW-1185">Reference proteome</keyword>
<dbReference type="GO" id="GO:0071526">
    <property type="term" value="P:semaphorin-plexin signaling pathway"/>
    <property type="evidence" value="ECO:0007669"/>
    <property type="project" value="TreeGrafter"/>
</dbReference>
<feature type="compositionally biased region" description="Basic residues" evidence="9">
    <location>
        <begin position="738"/>
        <end position="762"/>
    </location>
</feature>
<accession>A0AAJ7TWG3</accession>
<dbReference type="SUPFAM" id="SSF103575">
    <property type="entry name" value="Plexin repeat"/>
    <property type="match status" value="1"/>
</dbReference>
<dbReference type="SMART" id="SM00423">
    <property type="entry name" value="PSI"/>
    <property type="match status" value="1"/>
</dbReference>
<evidence type="ECO:0000259" key="10">
    <source>
        <dbReference type="PROSITE" id="PS51004"/>
    </source>
</evidence>
<evidence type="ECO:0000313" key="11">
    <source>
        <dbReference type="Proteomes" id="UP001318040"/>
    </source>
</evidence>
<dbReference type="GO" id="GO:0001755">
    <property type="term" value="P:neural crest cell migration"/>
    <property type="evidence" value="ECO:0007669"/>
    <property type="project" value="TreeGrafter"/>
</dbReference>
<protein>
    <submittedName>
        <fullName evidence="12">Semaphorin-3E-like</fullName>
    </submittedName>
</protein>
<evidence type="ECO:0000256" key="8">
    <source>
        <dbReference type="PROSITE-ProRule" id="PRU00352"/>
    </source>
</evidence>
<evidence type="ECO:0000256" key="7">
    <source>
        <dbReference type="ARBA" id="ARBA00023319"/>
    </source>
</evidence>
<dbReference type="PANTHER" id="PTHR11036">
    <property type="entry name" value="SEMAPHORIN"/>
    <property type="match status" value="1"/>
</dbReference>
<dbReference type="InterPro" id="IPR015943">
    <property type="entry name" value="WD40/YVTN_repeat-like_dom_sf"/>
</dbReference>
<dbReference type="Gene3D" id="2.60.40.10">
    <property type="entry name" value="Immunoglobulins"/>
    <property type="match status" value="1"/>
</dbReference>
<dbReference type="Pfam" id="PF01403">
    <property type="entry name" value="Sema"/>
    <property type="match status" value="1"/>
</dbReference>
<feature type="region of interest" description="Disordered" evidence="9">
    <location>
        <begin position="821"/>
        <end position="877"/>
    </location>
</feature>
<sequence>MSRDGMKAVTRMTTTMETTRFVQLLPPLLLLLLSLVRLCLSMVATAGGADGGAESALPRVRMSYKDLLESNRSSTFYGSRGGGAAVHSMLLDEYHERLFIGSRDLVYSLSLDAVHQDAREIRWAAPAFQKELCLMQGKDAKRCANFVRALHRYNQTHLVACGTGAFHPICVFLNVGHKAEEHVFRLDAQKAESGRGKCPYDPEQSFTSTLVGGDLYAGLYSDFFGEDSAIFRTSPQRHALRTEHADRRLLDEPRFVAVHVISDTDDHDDDKVYFFFTEMAMETDGKSKARYSRIGRVCANDAGGHRVLLNKWSTFTKTRLLCSVPGPDGIDTHFDELVDVFLLPTKEESDPLIYGVFRTASHVFQGDAVCAYRMSDVRDAFNGAYAHKEGPQFQWAAFEGRVPYPRPGFCPSKLTSPPDSPLRSTRDYPEEVLHFARSHPLMARPVVPAHGRPLFVSTGGSGRGSGQRLQRVVVDRVQAEDGHYDVLFLATDAGLVLKVISIEREGVSAPEEVVLEELQAFKVPTTITAMAISVKRQRLFVGSAAGVVALQLQQCVSYGSVCAECCLARDPYCAWDGLSCSKYQHATRSSRRFRRQNILNGDPFMQCLDQNNIAEQGVGVAGALAVQDEQQQQEEQEEERVVFGVERNSTFLECVPRSLRATITWHVQHAHSGLTQEVKTDERVARTPHGLLFRALHRLDAGVYRCRSAERGFTQGLRRLRLHVIADERVRALVAPRQPHHHHRQPHHHRRQPHHHHHHRGRHDADDAEDDVVCASAGPAGRGHGHRAWHEGPAQPPGHAGAAEYCERAWCAERARRGQQAAGAAGSPASSPPVPMSLPGAGGGGATRRRGPPHDGRRGRGKAKRTPRRAAVPSPGR</sequence>
<feature type="domain" description="Sema" evidence="10">
    <location>
        <begin position="59"/>
        <end position="552"/>
    </location>
</feature>
<gene>
    <name evidence="12" type="primary">LOC116951114</name>
</gene>
<keyword evidence="3" id="KW-0964">Secreted</keyword>
<evidence type="ECO:0000256" key="2">
    <source>
        <dbReference type="ARBA" id="ARBA00009492"/>
    </source>
</evidence>
<evidence type="ECO:0000256" key="6">
    <source>
        <dbReference type="ARBA" id="ARBA00023180"/>
    </source>
</evidence>
<dbReference type="InterPro" id="IPR027231">
    <property type="entry name" value="Semaphorin"/>
</dbReference>
<feature type="compositionally biased region" description="Basic residues" evidence="9">
    <location>
        <begin position="859"/>
        <end position="868"/>
    </location>
</feature>
<dbReference type="GO" id="GO:0007411">
    <property type="term" value="P:axon guidance"/>
    <property type="evidence" value="ECO:0007669"/>
    <property type="project" value="TreeGrafter"/>
</dbReference>
<dbReference type="KEGG" id="pmrn:116951114"/>
<dbReference type="InterPro" id="IPR013783">
    <property type="entry name" value="Ig-like_fold"/>
</dbReference>
<dbReference type="SUPFAM" id="SSF48726">
    <property type="entry name" value="Immunoglobulin"/>
    <property type="match status" value="1"/>
</dbReference>
<evidence type="ECO:0000256" key="4">
    <source>
        <dbReference type="ARBA" id="ARBA00022729"/>
    </source>
</evidence>
<evidence type="ECO:0000256" key="9">
    <source>
        <dbReference type="SAM" id="MobiDB-lite"/>
    </source>
</evidence>
<dbReference type="InterPro" id="IPR036179">
    <property type="entry name" value="Ig-like_dom_sf"/>
</dbReference>
<evidence type="ECO:0000256" key="1">
    <source>
        <dbReference type="ARBA" id="ARBA00004613"/>
    </source>
</evidence>
<comment type="similarity">
    <text evidence="2">Belongs to the semaphorin family.</text>
</comment>
<dbReference type="GO" id="GO:0005576">
    <property type="term" value="C:extracellular region"/>
    <property type="evidence" value="ECO:0007669"/>
    <property type="project" value="UniProtKB-SubCell"/>
</dbReference>
<dbReference type="SUPFAM" id="SSF101912">
    <property type="entry name" value="Sema domain"/>
    <property type="match status" value="1"/>
</dbReference>
<dbReference type="SMART" id="SM00630">
    <property type="entry name" value="Sema"/>
    <property type="match status" value="1"/>
</dbReference>
<dbReference type="PANTHER" id="PTHR11036:SF20">
    <property type="entry name" value="SEMAPHORIN-3G"/>
    <property type="match status" value="1"/>
</dbReference>